<evidence type="ECO:0000256" key="14">
    <source>
        <dbReference type="ARBA" id="ARBA00023257"/>
    </source>
</evidence>
<keyword evidence="11" id="KW-0675">Receptor</keyword>
<comment type="similarity">
    <text evidence="2">Belongs to the G-protein coupled receptor 3 family.</text>
</comment>
<feature type="transmembrane region" description="Helical" evidence="17">
    <location>
        <begin position="435"/>
        <end position="455"/>
    </location>
</feature>
<keyword evidence="21" id="KW-1185">Reference proteome</keyword>
<comment type="subcellular location">
    <subcellularLocation>
        <location evidence="1">Cell projection</location>
        <location evidence="1">Neuron projection</location>
    </subcellularLocation>
    <subcellularLocation>
        <location evidence="16">Postsynaptic cell membrane</location>
        <topology evidence="16">Multi-pass membrane protein</topology>
    </subcellularLocation>
</comment>
<keyword evidence="8" id="KW-0297">G-protein coupled receptor</keyword>
<evidence type="ECO:0000313" key="21">
    <source>
        <dbReference type="Proteomes" id="UP001159405"/>
    </source>
</evidence>
<evidence type="ECO:0000259" key="19">
    <source>
        <dbReference type="PROSITE" id="PS50259"/>
    </source>
</evidence>
<name>A0ABN8Q258_9CNID</name>
<feature type="chain" id="PRO_5045783777" description="G-protein coupled receptors family 3 profile domain-containing protein" evidence="18">
    <location>
        <begin position="19"/>
        <end position="766"/>
    </location>
</feature>
<evidence type="ECO:0000256" key="8">
    <source>
        <dbReference type="ARBA" id="ARBA00023040"/>
    </source>
</evidence>
<evidence type="ECO:0000256" key="17">
    <source>
        <dbReference type="SAM" id="Phobius"/>
    </source>
</evidence>
<proteinExistence type="inferred from homology"/>
<feature type="signal peptide" evidence="18">
    <location>
        <begin position="1"/>
        <end position="18"/>
    </location>
</feature>
<reference evidence="20 21" key="1">
    <citation type="submission" date="2022-05" db="EMBL/GenBank/DDBJ databases">
        <authorList>
            <consortium name="Genoscope - CEA"/>
            <person name="William W."/>
        </authorList>
    </citation>
    <scope>NUCLEOTIDE SEQUENCE [LARGE SCALE GENOMIC DNA]</scope>
</reference>
<dbReference type="PANTHER" id="PTHR32546">
    <property type="entry name" value="G-PROTEIN COUPLED RECEPTOR 158-RELATED"/>
    <property type="match status" value="1"/>
</dbReference>
<evidence type="ECO:0000256" key="1">
    <source>
        <dbReference type="ARBA" id="ARBA00004487"/>
    </source>
</evidence>
<protein>
    <recommendedName>
        <fullName evidence="19">G-protein coupled receptors family 3 profile domain-containing protein</fullName>
    </recommendedName>
</protein>
<dbReference type="Gene3D" id="3.30.450.20">
    <property type="entry name" value="PAS domain"/>
    <property type="match status" value="1"/>
</dbReference>
<dbReference type="PRINTS" id="PR01176">
    <property type="entry name" value="GABABRECEPTR"/>
</dbReference>
<keyword evidence="12" id="KW-0325">Glycoprotein</keyword>
<evidence type="ECO:0000256" key="5">
    <source>
        <dbReference type="ARBA" id="ARBA00022729"/>
    </source>
</evidence>
<dbReference type="Pfam" id="PF22572">
    <property type="entry name" value="GPR158_179_EC"/>
    <property type="match status" value="1"/>
</dbReference>
<keyword evidence="6 17" id="KW-1133">Transmembrane helix</keyword>
<keyword evidence="5 18" id="KW-0732">Signal</keyword>
<keyword evidence="7" id="KW-0770">Synapse</keyword>
<gene>
    <name evidence="20" type="ORF">PLOB_00001317</name>
</gene>
<keyword evidence="9 17" id="KW-0472">Membrane</keyword>
<feature type="transmembrane region" description="Helical" evidence="17">
    <location>
        <begin position="586"/>
        <end position="604"/>
    </location>
</feature>
<organism evidence="20 21">
    <name type="scientific">Porites lobata</name>
    <dbReference type="NCBI Taxonomy" id="104759"/>
    <lineage>
        <taxon>Eukaryota</taxon>
        <taxon>Metazoa</taxon>
        <taxon>Cnidaria</taxon>
        <taxon>Anthozoa</taxon>
        <taxon>Hexacorallia</taxon>
        <taxon>Scleractinia</taxon>
        <taxon>Fungiina</taxon>
        <taxon>Poritidae</taxon>
        <taxon>Porites</taxon>
    </lineage>
</organism>
<feature type="transmembrane region" description="Helical" evidence="17">
    <location>
        <begin position="551"/>
        <end position="574"/>
    </location>
</feature>
<evidence type="ECO:0000313" key="20">
    <source>
        <dbReference type="EMBL" id="CAH3155705.1"/>
    </source>
</evidence>
<keyword evidence="13" id="KW-0807">Transducer</keyword>
<evidence type="ECO:0000256" key="11">
    <source>
        <dbReference type="ARBA" id="ARBA00023170"/>
    </source>
</evidence>
<dbReference type="InterPro" id="IPR017978">
    <property type="entry name" value="GPCR_3_C"/>
</dbReference>
<evidence type="ECO:0000256" key="9">
    <source>
        <dbReference type="ARBA" id="ARBA00023136"/>
    </source>
</evidence>
<dbReference type="PANTHER" id="PTHR32546:SF29">
    <property type="entry name" value="G-PROTEIN COUPLED RECEPTORS FAMILY 3 PROFILE DOMAIN-CONTAINING PROTEIN"/>
    <property type="match status" value="1"/>
</dbReference>
<dbReference type="PROSITE" id="PS50259">
    <property type="entry name" value="G_PROTEIN_RECEP_F3_4"/>
    <property type="match status" value="1"/>
</dbReference>
<keyword evidence="14" id="KW-0628">Postsynaptic cell membrane</keyword>
<sequence>MAVLIFLLAFWTFSCVDADGKASTSAEFYVDDPSIENPDRLPVVDDRPGVFNMTAREALKAIEEVHNGSVDCKTMLAERDLKLLFFKYENSVYTQQANLAIRTANLISDLLPTGSSKALNLSGESVLRRHEEVLYSIVRNNLENDPIIVGSAIIFDNNSYVDYSFYAPYAYRNSDDPFIKVTDLSANWSYLHEAFVKLMRIKLHNRTFPIRSTYFYSRSRSETELKMTHYFVESKDGLWSRPYFECTTARAWLITYTSPILGNWDKNGPISFMGMTTIDIALTNVDINQCDRSSSGQFQFEIFAGTHRCKNETTQCEFVSGLGFRAGSYKCVCRPGYFFPNVTDKDKYFNGSEIEAQAANSKTSYHSNPDSFKCLKCQPGCDTCVDDSPCIVTLSWPLRQALMGLTVLTILSAFGMMIFVIYVRELKVVKTSSPHFLVIILVGCILQYCEIIVEYPKPKNTLCIVRLWFRHIGFGLAFTSLLLKTWRISVIFRVKSAQKIKLTDRHLLQRLAPILALYVVYLLAWSLAGPSHVIEMEMPGDLKFDECSIDWWDHAILIFEIMFLFWGIHLCYNVRKAPSAFNESKFISWSIYNLTVVTCFLKITRLFIGNLAGPDMIYLLEFFRVQLSVSVLLGLVFVPKIVRVVKGRGDVFDTSGRIASVKGAALSMPPGGTSEGTVNLGQENEDLKEEIRKLYGQLQQMKTANMEAGNRHLGRSSSLLFGGSTPSLLNSSIPNNNGSMACLVSAGKEKRHQRLSPAAELVSDFV</sequence>
<evidence type="ECO:0000256" key="6">
    <source>
        <dbReference type="ARBA" id="ARBA00022989"/>
    </source>
</evidence>
<keyword evidence="3" id="KW-1003">Cell membrane</keyword>
<feature type="transmembrane region" description="Helical" evidence="17">
    <location>
        <begin position="401"/>
        <end position="423"/>
    </location>
</feature>
<dbReference type="CDD" id="cd12913">
    <property type="entry name" value="PDC1_MCP_like"/>
    <property type="match status" value="1"/>
</dbReference>
<evidence type="ECO:0000256" key="15">
    <source>
        <dbReference type="ARBA" id="ARBA00023273"/>
    </source>
</evidence>
<dbReference type="Pfam" id="PF00003">
    <property type="entry name" value="7tm_3"/>
    <property type="match status" value="1"/>
</dbReference>
<evidence type="ECO:0000256" key="2">
    <source>
        <dbReference type="ARBA" id="ARBA00007242"/>
    </source>
</evidence>
<keyword evidence="10" id="KW-1015">Disulfide bond</keyword>
<keyword evidence="4 17" id="KW-0812">Transmembrane</keyword>
<feature type="transmembrane region" description="Helical" evidence="17">
    <location>
        <begin position="467"/>
        <end position="486"/>
    </location>
</feature>
<feature type="domain" description="G-protein coupled receptors family 3 profile" evidence="19">
    <location>
        <begin position="398"/>
        <end position="645"/>
    </location>
</feature>
<evidence type="ECO:0000256" key="12">
    <source>
        <dbReference type="ARBA" id="ARBA00023180"/>
    </source>
</evidence>
<dbReference type="CDD" id="cd15293">
    <property type="entry name" value="7tmC_GPR158-like"/>
    <property type="match status" value="1"/>
</dbReference>
<dbReference type="Proteomes" id="UP001159405">
    <property type="component" value="Unassembled WGS sequence"/>
</dbReference>
<feature type="transmembrane region" description="Helical" evidence="17">
    <location>
        <begin position="616"/>
        <end position="638"/>
    </location>
</feature>
<dbReference type="EMBL" id="CALNXK010000102">
    <property type="protein sequence ID" value="CAH3155705.1"/>
    <property type="molecule type" value="Genomic_DNA"/>
</dbReference>
<accession>A0ABN8Q258</accession>
<dbReference type="InterPro" id="IPR054714">
    <property type="entry name" value="GPR158_179_extracellular"/>
</dbReference>
<dbReference type="InterPro" id="IPR043458">
    <property type="entry name" value="GPR158/179"/>
</dbReference>
<evidence type="ECO:0000256" key="13">
    <source>
        <dbReference type="ARBA" id="ARBA00023224"/>
    </source>
</evidence>
<evidence type="ECO:0000256" key="18">
    <source>
        <dbReference type="SAM" id="SignalP"/>
    </source>
</evidence>
<evidence type="ECO:0000256" key="10">
    <source>
        <dbReference type="ARBA" id="ARBA00023157"/>
    </source>
</evidence>
<keyword evidence="15" id="KW-0966">Cell projection</keyword>
<feature type="transmembrane region" description="Helical" evidence="17">
    <location>
        <begin position="507"/>
        <end position="528"/>
    </location>
</feature>
<evidence type="ECO:0000256" key="3">
    <source>
        <dbReference type="ARBA" id="ARBA00022475"/>
    </source>
</evidence>
<evidence type="ECO:0000256" key="16">
    <source>
        <dbReference type="ARBA" id="ARBA00034104"/>
    </source>
</evidence>
<comment type="caution">
    <text evidence="20">The sequence shown here is derived from an EMBL/GenBank/DDBJ whole genome shotgun (WGS) entry which is preliminary data.</text>
</comment>
<evidence type="ECO:0000256" key="4">
    <source>
        <dbReference type="ARBA" id="ARBA00022692"/>
    </source>
</evidence>
<evidence type="ECO:0000256" key="7">
    <source>
        <dbReference type="ARBA" id="ARBA00023018"/>
    </source>
</evidence>